<feature type="region of interest" description="Disordered" evidence="3">
    <location>
        <begin position="94"/>
        <end position="142"/>
    </location>
</feature>
<dbReference type="InterPro" id="IPR051677">
    <property type="entry name" value="AfsR-DnrI-RedD_regulator"/>
</dbReference>
<accession>A0ABV5T4N9</accession>
<gene>
    <name evidence="5" type="ORF">ACFFRH_01030</name>
</gene>
<dbReference type="SMART" id="SM01043">
    <property type="entry name" value="BTAD"/>
    <property type="match status" value="1"/>
</dbReference>
<dbReference type="Pfam" id="PF03704">
    <property type="entry name" value="BTAD"/>
    <property type="match status" value="1"/>
</dbReference>
<keyword evidence="1" id="KW-0805">Transcription regulation</keyword>
<comment type="caution">
    <text evidence="5">The sequence shown here is derived from an EMBL/GenBank/DDBJ whole genome shotgun (WGS) entry which is preliminary data.</text>
</comment>
<evidence type="ECO:0000313" key="6">
    <source>
        <dbReference type="Proteomes" id="UP001589610"/>
    </source>
</evidence>
<feature type="compositionally biased region" description="Basic and acidic residues" evidence="3">
    <location>
        <begin position="94"/>
        <end position="105"/>
    </location>
</feature>
<protein>
    <submittedName>
        <fullName evidence="5">BTAD domain-containing putative transcriptional regulator</fullName>
    </submittedName>
</protein>
<name>A0ABV5T4N9_9ACTN</name>
<dbReference type="Proteomes" id="UP001589610">
    <property type="component" value="Unassembled WGS sequence"/>
</dbReference>
<dbReference type="PANTHER" id="PTHR35807">
    <property type="entry name" value="TRANSCRIPTIONAL REGULATOR REDD-RELATED"/>
    <property type="match status" value="1"/>
</dbReference>
<keyword evidence="6" id="KW-1185">Reference proteome</keyword>
<evidence type="ECO:0000256" key="2">
    <source>
        <dbReference type="ARBA" id="ARBA00023163"/>
    </source>
</evidence>
<dbReference type="Gene3D" id="1.25.40.10">
    <property type="entry name" value="Tetratricopeptide repeat domain"/>
    <property type="match status" value="1"/>
</dbReference>
<dbReference type="EMBL" id="JBHMBS010000001">
    <property type="protein sequence ID" value="MFB9674054.1"/>
    <property type="molecule type" value="Genomic_DNA"/>
</dbReference>
<reference evidence="5 6" key="1">
    <citation type="submission" date="2024-09" db="EMBL/GenBank/DDBJ databases">
        <authorList>
            <person name="Sun Q."/>
            <person name="Mori K."/>
        </authorList>
    </citation>
    <scope>NUCLEOTIDE SEQUENCE [LARGE SCALE GENOMIC DNA]</scope>
    <source>
        <strain evidence="5 6">JCM 3028</strain>
    </source>
</reference>
<dbReference type="SUPFAM" id="SSF48452">
    <property type="entry name" value="TPR-like"/>
    <property type="match status" value="1"/>
</dbReference>
<dbReference type="InterPro" id="IPR005158">
    <property type="entry name" value="BTAD"/>
</dbReference>
<evidence type="ECO:0000259" key="4">
    <source>
        <dbReference type="SMART" id="SM01043"/>
    </source>
</evidence>
<evidence type="ECO:0000256" key="3">
    <source>
        <dbReference type="SAM" id="MobiDB-lite"/>
    </source>
</evidence>
<dbReference type="RefSeq" id="WP_386153307.1">
    <property type="nucleotide sequence ID" value="NZ_JBHMBS010000001.1"/>
</dbReference>
<keyword evidence="2" id="KW-0804">Transcription</keyword>
<evidence type="ECO:0000256" key="1">
    <source>
        <dbReference type="ARBA" id="ARBA00023015"/>
    </source>
</evidence>
<sequence>MFKEHLDQAQKSYAEGSHETALRFLRDALKLWRGPCLSGIPGPFAEFERHRLGELHLVALEPHAELLLLLGHPQDAAARLVTLTAEHPLRERFRELRRPLDDRSRGSAPGCRAQPQESPTAAPRVASCLPCPPPDPADVLLG</sequence>
<dbReference type="PANTHER" id="PTHR35807:SF1">
    <property type="entry name" value="TRANSCRIPTIONAL REGULATOR REDD"/>
    <property type="match status" value="1"/>
</dbReference>
<dbReference type="InterPro" id="IPR011990">
    <property type="entry name" value="TPR-like_helical_dom_sf"/>
</dbReference>
<proteinExistence type="predicted"/>
<organism evidence="5 6">
    <name type="scientific">Streptosporangium vulgare</name>
    <dbReference type="NCBI Taxonomy" id="46190"/>
    <lineage>
        <taxon>Bacteria</taxon>
        <taxon>Bacillati</taxon>
        <taxon>Actinomycetota</taxon>
        <taxon>Actinomycetes</taxon>
        <taxon>Streptosporangiales</taxon>
        <taxon>Streptosporangiaceae</taxon>
        <taxon>Streptosporangium</taxon>
    </lineage>
</organism>
<feature type="domain" description="Bacterial transcriptional activator" evidence="4">
    <location>
        <begin position="2"/>
        <end position="97"/>
    </location>
</feature>
<evidence type="ECO:0000313" key="5">
    <source>
        <dbReference type="EMBL" id="MFB9674054.1"/>
    </source>
</evidence>